<dbReference type="PANTHER" id="PTHR36964:SF1">
    <property type="entry name" value="PROTEIN-METHIONINE-SULFOXIDE REDUCTASE HEME-BINDING SUBUNIT MSRQ"/>
    <property type="match status" value="1"/>
</dbReference>
<dbReference type="Proteomes" id="UP000559808">
    <property type="component" value="Unassembled WGS sequence"/>
</dbReference>
<dbReference type="GO" id="GO:0020037">
    <property type="term" value="F:heme binding"/>
    <property type="evidence" value="ECO:0007669"/>
    <property type="project" value="TreeGrafter"/>
</dbReference>
<dbReference type="InterPro" id="IPR022837">
    <property type="entry name" value="MsrQ-like"/>
</dbReference>
<accession>A0A5L4NMU5</accession>
<dbReference type="GO" id="GO:0016679">
    <property type="term" value="F:oxidoreductase activity, acting on diphenols and related substances as donors"/>
    <property type="evidence" value="ECO:0007669"/>
    <property type="project" value="TreeGrafter"/>
</dbReference>
<comment type="caution">
    <text evidence="1">The sequence shown here is derived from an EMBL/GenBank/DDBJ whole genome shotgun (WGS) entry which is preliminary data.</text>
</comment>
<organism evidence="1 2">
    <name type="scientific">Campylobacter lari</name>
    <dbReference type="NCBI Taxonomy" id="201"/>
    <lineage>
        <taxon>Bacteria</taxon>
        <taxon>Pseudomonadati</taxon>
        <taxon>Campylobacterota</taxon>
        <taxon>Epsilonproteobacteria</taxon>
        <taxon>Campylobacterales</taxon>
        <taxon>Campylobacteraceae</taxon>
        <taxon>Campylobacter</taxon>
    </lineage>
</organism>
<name>A0A5L4NMU5_CAMLA</name>
<proteinExistence type="predicted"/>
<protein>
    <submittedName>
        <fullName evidence="1">Sulfite oxidase heme-binding subunit YedZ</fullName>
    </submittedName>
</protein>
<reference evidence="1 2" key="1">
    <citation type="submission" date="2018-05" db="EMBL/GenBank/DDBJ databases">
        <authorList>
            <consortium name="PulseNet: The National Subtyping Network for Foodborne Disease Surveillance"/>
            <person name="Tarr C.L."/>
            <person name="Trees E."/>
            <person name="Katz L.S."/>
            <person name="Carleton-Romer H.A."/>
            <person name="Stroika S."/>
            <person name="Kucerova Z."/>
            <person name="Roache K.F."/>
            <person name="Sabol A.L."/>
            <person name="Besser J."/>
            <person name="Gerner-Smidt P."/>
        </authorList>
    </citation>
    <scope>NUCLEOTIDE SEQUENCE [LARGE SCALE GENOMIC DNA]</scope>
    <source>
        <strain evidence="1 2">D6489</strain>
    </source>
</reference>
<evidence type="ECO:0000313" key="1">
    <source>
        <dbReference type="EMBL" id="EAI3914565.1"/>
    </source>
</evidence>
<dbReference type="GO" id="GO:0010181">
    <property type="term" value="F:FMN binding"/>
    <property type="evidence" value="ECO:0007669"/>
    <property type="project" value="TreeGrafter"/>
</dbReference>
<dbReference type="AlphaFoldDB" id="A0A5L4NMU5"/>
<evidence type="ECO:0000313" key="2">
    <source>
        <dbReference type="Proteomes" id="UP000559808"/>
    </source>
</evidence>
<gene>
    <name evidence="1" type="ORF">YZ34_06005</name>
</gene>
<dbReference type="PANTHER" id="PTHR36964">
    <property type="entry name" value="PROTEIN-METHIONINE-SULFOXIDE REDUCTASE HEME-BINDING SUBUNIT MSRQ"/>
    <property type="match status" value="1"/>
</dbReference>
<sequence>MSKKVYNISGFLAFVLSIVFSVYQIMQEFDIVKSVYFYSGVFGLIFFGLSLFFSLLKYKHTKDYPKFLGFYAFFWALIHFFNYFAFSKNLDLMLFFKDTFSKNLEFSGFISFFILTLMFISSFKLFKKLSKIRKLGYFCFLLVSWHYFLSAKIPQIPHFLTLSLALIFLFFKLWNNYKKRRSKYLQAQSL</sequence>
<dbReference type="GO" id="GO:0005886">
    <property type="term" value="C:plasma membrane"/>
    <property type="evidence" value="ECO:0007669"/>
    <property type="project" value="TreeGrafter"/>
</dbReference>
<dbReference type="EMBL" id="AABOWU010000011">
    <property type="protein sequence ID" value="EAI3914565.1"/>
    <property type="molecule type" value="Genomic_DNA"/>
</dbReference>